<comment type="caution">
    <text evidence="2">The sequence shown here is derived from an EMBL/GenBank/DDBJ whole genome shotgun (WGS) entry which is preliminary data.</text>
</comment>
<evidence type="ECO:0000256" key="1">
    <source>
        <dbReference type="SAM" id="MobiDB-lite"/>
    </source>
</evidence>
<dbReference type="OrthoDB" id="7398962at2"/>
<dbReference type="Proteomes" id="UP000247454">
    <property type="component" value="Unassembled WGS sequence"/>
</dbReference>
<dbReference type="Pfam" id="PF10082">
    <property type="entry name" value="BBP2_2"/>
    <property type="match status" value="1"/>
</dbReference>
<evidence type="ECO:0008006" key="4">
    <source>
        <dbReference type="Google" id="ProtNLM"/>
    </source>
</evidence>
<gene>
    <name evidence="2" type="ORF">C7477_111112</name>
</gene>
<dbReference type="InterPro" id="IPR018759">
    <property type="entry name" value="BBP2_2"/>
</dbReference>
<sequence length="537" mass="57522">MRQAVPSSGNHSLIASKRRMTALLLTGVALGAWGLPSHAQEPALRGALPENASTPRPYQPTSAGALPDENDDGVDAASVNDDTLQGLPIAPEGLQTPPVPAENPNRRVVPANADTGQSTSADYLRASTVDSEEADDTARVAPDNQREQPIDSRPRPRAEPDPFAPVGLRVGSFILRPSIEQGIRATSNADNSSSGSSATLSETTLRLGARSDWSRHQATLDASGTIAKTISGQEVSEPRIDIESGLRLDLTDGTVLNAGAGYHLRRESASNPSGIVDALKRPIVQTLNGSLGVERDMGIFFGGVTGRAERSIYGDAELPGGGKVSQKDRNTNFVSLTLRGGYEISEAIKPFAEIEAGRLIYDEKRDGDGYERDATRLGLRVGSIVDMGEKLNGEFSVGYLRENIEDERLKDIGGLSVNAAMNWSPERGTDVRLTAQTTVEGATAPGESGDILYLASADVKRLIRANLTLDARLDLTFRDNRDGTGLDRGLGAQIGATYWFNRFVGLNGSLRHERMKSDVADREYTANSVYVGVKMQR</sequence>
<feature type="region of interest" description="Disordered" evidence="1">
    <location>
        <begin position="48"/>
        <end position="165"/>
    </location>
</feature>
<keyword evidence="3" id="KW-1185">Reference proteome</keyword>
<organism evidence="2 3">
    <name type="scientific">Phyllobacterium leguminum</name>
    <dbReference type="NCBI Taxonomy" id="314237"/>
    <lineage>
        <taxon>Bacteria</taxon>
        <taxon>Pseudomonadati</taxon>
        <taxon>Pseudomonadota</taxon>
        <taxon>Alphaproteobacteria</taxon>
        <taxon>Hyphomicrobiales</taxon>
        <taxon>Phyllobacteriaceae</taxon>
        <taxon>Phyllobacterium</taxon>
    </lineage>
</organism>
<protein>
    <recommendedName>
        <fullName evidence="4">Outer membrane beta-barrel protein</fullName>
    </recommendedName>
</protein>
<name>A0A318T010_9HYPH</name>
<feature type="compositionally biased region" description="Basic and acidic residues" evidence="1">
    <location>
        <begin position="144"/>
        <end position="160"/>
    </location>
</feature>
<dbReference type="RefSeq" id="WP_110751989.1">
    <property type="nucleotide sequence ID" value="NZ_QJTF01000011.1"/>
</dbReference>
<feature type="compositionally biased region" description="Polar residues" evidence="1">
    <location>
        <begin position="51"/>
        <end position="62"/>
    </location>
</feature>
<evidence type="ECO:0000313" key="2">
    <source>
        <dbReference type="EMBL" id="PYE87764.1"/>
    </source>
</evidence>
<reference evidence="2 3" key="1">
    <citation type="submission" date="2018-06" db="EMBL/GenBank/DDBJ databases">
        <title>Genomic Encyclopedia of Type Strains, Phase III (KMG-III): the genomes of soil and plant-associated and newly described type strains.</title>
        <authorList>
            <person name="Whitman W."/>
        </authorList>
    </citation>
    <scope>NUCLEOTIDE SEQUENCE [LARGE SCALE GENOMIC DNA]</scope>
    <source>
        <strain evidence="2 3">ORS 1419</strain>
    </source>
</reference>
<evidence type="ECO:0000313" key="3">
    <source>
        <dbReference type="Proteomes" id="UP000247454"/>
    </source>
</evidence>
<proteinExistence type="predicted"/>
<dbReference type="EMBL" id="QJTF01000011">
    <property type="protein sequence ID" value="PYE87764.1"/>
    <property type="molecule type" value="Genomic_DNA"/>
</dbReference>
<dbReference type="AlphaFoldDB" id="A0A318T010"/>
<accession>A0A318T010</accession>